<evidence type="ECO:0000256" key="2">
    <source>
        <dbReference type="SAM" id="SignalP"/>
    </source>
</evidence>
<comment type="similarity">
    <text evidence="1">Belongs to the metallo-dependent hydrolases superfamily.</text>
</comment>
<keyword evidence="5" id="KW-1185">Reference proteome</keyword>
<evidence type="ECO:0000313" key="5">
    <source>
        <dbReference type="Proteomes" id="UP000585665"/>
    </source>
</evidence>
<organism evidence="4 5">
    <name type="scientific">Ameyamaea chiangmaiensis</name>
    <dbReference type="NCBI Taxonomy" id="442969"/>
    <lineage>
        <taxon>Bacteria</taxon>
        <taxon>Pseudomonadati</taxon>
        <taxon>Pseudomonadota</taxon>
        <taxon>Alphaproteobacteria</taxon>
        <taxon>Acetobacterales</taxon>
        <taxon>Acetobacteraceae</taxon>
        <taxon>Ameyamaea</taxon>
    </lineage>
</organism>
<dbReference type="EMBL" id="JABXXR010000035">
    <property type="protein sequence ID" value="NVN40287.1"/>
    <property type="molecule type" value="Genomic_DNA"/>
</dbReference>
<dbReference type="Pfam" id="PF04909">
    <property type="entry name" value="Amidohydro_2"/>
    <property type="match status" value="1"/>
</dbReference>
<feature type="chain" id="PRO_5032290899" evidence="2">
    <location>
        <begin position="21"/>
        <end position="334"/>
    </location>
</feature>
<keyword evidence="2" id="KW-0732">Signal</keyword>
<feature type="domain" description="Amidohydrolase-related" evidence="3">
    <location>
        <begin position="47"/>
        <end position="326"/>
    </location>
</feature>
<dbReference type="PANTHER" id="PTHR43569:SF2">
    <property type="entry name" value="AMIDOHYDROLASE-RELATED DOMAIN-CONTAINING PROTEIN"/>
    <property type="match status" value="1"/>
</dbReference>
<feature type="signal peptide" evidence="2">
    <location>
        <begin position="1"/>
        <end position="20"/>
    </location>
</feature>
<dbReference type="InterPro" id="IPR052350">
    <property type="entry name" value="Metallo-dep_Lactonases"/>
</dbReference>
<reference evidence="4 5" key="1">
    <citation type="submission" date="2020-06" db="EMBL/GenBank/DDBJ databases">
        <title>Description of novel acetic acid bacteria.</title>
        <authorList>
            <person name="Sombolestani A."/>
        </authorList>
    </citation>
    <scope>NUCLEOTIDE SEQUENCE [LARGE SCALE GENOMIC DNA]</scope>
    <source>
        <strain evidence="4 5">LMG 27010</strain>
    </source>
</reference>
<dbReference type="GO" id="GO:0016787">
    <property type="term" value="F:hydrolase activity"/>
    <property type="evidence" value="ECO:0007669"/>
    <property type="project" value="UniProtKB-KW"/>
</dbReference>
<proteinExistence type="inferred from homology"/>
<sequence>MSTKVMPSRADLFTRRSVLAASAGVASTAFFGQSVHATESGNRTHIIDTHVHLFDVAGSEKAMWPTPDHPAYGLNGTSLPTALATLERPYGITGAIAVEASPRPEDNVWLREQVTNSPFMVGFITSHAPGSPDFRRQLHDFSRSDLFLGVRHGNLWNRDIAAQAGDRHFLDDLAALRDSGRVLETANPDLRLVQAVISLSRKIPDLPIVIDHMPNIRLGHGEYSAYLDALRELRDLPNVATKLAEAAQIYVDPSERFKRALYQSTIDMLYDTFGEDRVLFGSDYPNSNILGPFKDVIDFELHLLVDKSEAQRRKFYSANAARIYRFKARQPDQG</sequence>
<dbReference type="SUPFAM" id="SSF51556">
    <property type="entry name" value="Metallo-dependent hydrolases"/>
    <property type="match status" value="1"/>
</dbReference>
<dbReference type="AlphaFoldDB" id="A0A850P6P1"/>
<accession>A0A850P6P1</accession>
<dbReference type="PANTHER" id="PTHR43569">
    <property type="entry name" value="AMIDOHYDROLASE"/>
    <property type="match status" value="1"/>
</dbReference>
<dbReference type="InterPro" id="IPR032466">
    <property type="entry name" value="Metal_Hydrolase"/>
</dbReference>
<keyword evidence="4" id="KW-0378">Hydrolase</keyword>
<dbReference type="Proteomes" id="UP000585665">
    <property type="component" value="Unassembled WGS sequence"/>
</dbReference>
<comment type="caution">
    <text evidence="4">The sequence shown here is derived from an EMBL/GenBank/DDBJ whole genome shotgun (WGS) entry which is preliminary data.</text>
</comment>
<name>A0A850P6P1_9PROT</name>
<dbReference type="InterPro" id="IPR006680">
    <property type="entry name" value="Amidohydro-rel"/>
</dbReference>
<evidence type="ECO:0000313" key="4">
    <source>
        <dbReference type="EMBL" id="NVN40287.1"/>
    </source>
</evidence>
<dbReference type="Gene3D" id="3.20.20.140">
    <property type="entry name" value="Metal-dependent hydrolases"/>
    <property type="match status" value="1"/>
</dbReference>
<evidence type="ECO:0000256" key="1">
    <source>
        <dbReference type="ARBA" id="ARBA00038310"/>
    </source>
</evidence>
<protein>
    <submittedName>
        <fullName evidence="4">Amidohydrolase family protein</fullName>
    </submittedName>
</protein>
<dbReference type="RefSeq" id="WP_176613257.1">
    <property type="nucleotide sequence ID" value="NZ_JABXXR010000035.1"/>
</dbReference>
<gene>
    <name evidence="4" type="ORF">HUK82_06860</name>
</gene>
<evidence type="ECO:0000259" key="3">
    <source>
        <dbReference type="Pfam" id="PF04909"/>
    </source>
</evidence>